<protein>
    <submittedName>
        <fullName evidence="10">ZYBA0S03-11210g1_1</fullName>
    </submittedName>
</protein>
<feature type="compositionally biased region" description="Acidic residues" evidence="8">
    <location>
        <begin position="310"/>
        <end position="319"/>
    </location>
</feature>
<keyword evidence="1" id="KW-0597">Phosphoprotein</keyword>
<organism evidence="10 11">
    <name type="scientific">Zygosaccharomyces bailii (strain CLIB 213 / ATCC 58445 / CBS 680 / BCRC 21525 / NBRC 1098 / NCYC 1416 / NRRL Y-2227)</name>
    <dbReference type="NCBI Taxonomy" id="1333698"/>
    <lineage>
        <taxon>Eukaryota</taxon>
        <taxon>Fungi</taxon>
        <taxon>Dikarya</taxon>
        <taxon>Ascomycota</taxon>
        <taxon>Saccharomycotina</taxon>
        <taxon>Saccharomycetes</taxon>
        <taxon>Saccharomycetales</taxon>
        <taxon>Saccharomycetaceae</taxon>
        <taxon>Zygosaccharomyces</taxon>
    </lineage>
</organism>
<dbReference type="GO" id="GO:0000492">
    <property type="term" value="P:box C/D snoRNP assembly"/>
    <property type="evidence" value="ECO:0007669"/>
    <property type="project" value="TreeGrafter"/>
</dbReference>
<evidence type="ECO:0000256" key="2">
    <source>
        <dbReference type="ARBA" id="ARBA00022723"/>
    </source>
</evidence>
<dbReference type="GO" id="GO:0048254">
    <property type="term" value="P:snoRNA localization"/>
    <property type="evidence" value="ECO:0007669"/>
    <property type="project" value="TreeGrafter"/>
</dbReference>
<dbReference type="Proteomes" id="UP000019375">
    <property type="component" value="Unassembled WGS sequence"/>
</dbReference>
<dbReference type="PANTHER" id="PTHR13483">
    <property type="entry name" value="BOX C_D SNORNA PROTEIN 1-RELATED"/>
    <property type="match status" value="1"/>
</dbReference>
<evidence type="ECO:0000313" key="11">
    <source>
        <dbReference type="Proteomes" id="UP000019375"/>
    </source>
</evidence>
<dbReference type="PANTHER" id="PTHR13483:SF3">
    <property type="entry name" value="BOX C_D SNORNA PROTEIN 1"/>
    <property type="match status" value="1"/>
</dbReference>
<feature type="domain" description="HIT-type" evidence="9">
    <location>
        <begin position="5"/>
        <end position="39"/>
    </location>
</feature>
<accession>A0A8J2T676</accession>
<comment type="function">
    <text evidence="5">Required for box C/D snoRNAs accumulation involved in snoRNA processing, snoRNA transport to the nucleolus and ribosome biogenesis.</text>
</comment>
<proteinExistence type="inferred from homology"/>
<dbReference type="SUPFAM" id="SSF144232">
    <property type="entry name" value="HIT/MYND zinc finger-like"/>
    <property type="match status" value="1"/>
</dbReference>
<feature type="region of interest" description="Disordered" evidence="8">
    <location>
        <begin position="287"/>
        <end position="351"/>
    </location>
</feature>
<evidence type="ECO:0000259" key="9">
    <source>
        <dbReference type="PROSITE" id="PS51083"/>
    </source>
</evidence>
<evidence type="ECO:0000256" key="4">
    <source>
        <dbReference type="ARBA" id="ARBA00022833"/>
    </source>
</evidence>
<dbReference type="Gene3D" id="3.30.60.190">
    <property type="match status" value="1"/>
</dbReference>
<evidence type="ECO:0000256" key="5">
    <source>
        <dbReference type="ARBA" id="ARBA00049598"/>
    </source>
</evidence>
<dbReference type="GO" id="GO:0000463">
    <property type="term" value="P:maturation of LSU-rRNA from tricistronic rRNA transcript (SSU-rRNA, 5.8S rRNA, LSU-rRNA)"/>
    <property type="evidence" value="ECO:0007669"/>
    <property type="project" value="TreeGrafter"/>
</dbReference>
<dbReference type="InterPro" id="IPR057721">
    <property type="entry name" value="BCD1_alpha/beta"/>
</dbReference>
<evidence type="ECO:0000256" key="8">
    <source>
        <dbReference type="SAM" id="MobiDB-lite"/>
    </source>
</evidence>
<dbReference type="Pfam" id="PF25790">
    <property type="entry name" value="BCD1"/>
    <property type="match status" value="1"/>
</dbReference>
<keyword evidence="4" id="KW-0862">Zinc</keyword>
<feature type="compositionally biased region" description="Low complexity" evidence="8">
    <location>
        <begin position="297"/>
        <end position="309"/>
    </location>
</feature>
<evidence type="ECO:0000256" key="1">
    <source>
        <dbReference type="ARBA" id="ARBA00022553"/>
    </source>
</evidence>
<comment type="similarity">
    <text evidence="6">Belongs to the BCD1 family.</text>
</comment>
<keyword evidence="11" id="KW-1185">Reference proteome</keyword>
<dbReference type="AlphaFoldDB" id="A0A8J2T676"/>
<dbReference type="EMBL" id="HG316456">
    <property type="protein sequence ID" value="CDF89187.1"/>
    <property type="molecule type" value="Genomic_DNA"/>
</dbReference>
<evidence type="ECO:0000313" key="10">
    <source>
        <dbReference type="EMBL" id="CDF89187.1"/>
    </source>
</evidence>
<keyword evidence="3 7" id="KW-0863">Zinc-finger</keyword>
<dbReference type="InterPro" id="IPR051639">
    <property type="entry name" value="BCD1"/>
</dbReference>
<reference evidence="11" key="1">
    <citation type="journal article" date="2013" name="Genome Announc.">
        <title>Genome sequence of the food spoilage yeast Zygosaccharomyces bailii CLIB 213(T).</title>
        <authorList>
            <person name="Galeote V."/>
            <person name="Bigey F."/>
            <person name="Devillers H."/>
            <person name="Neuveglise C."/>
            <person name="Dequin S."/>
        </authorList>
    </citation>
    <scope>NUCLEOTIDE SEQUENCE [LARGE SCALE GENOMIC DNA]</scope>
    <source>
        <strain evidence="11">CLIB 213 / ATCC 58445 / CBS 680 / CCRC 21525 / NBRC 1098 / NCYC 1416 / NRRL Y-2227</strain>
    </source>
</reference>
<dbReference type="GO" id="GO:0005634">
    <property type="term" value="C:nucleus"/>
    <property type="evidence" value="ECO:0007669"/>
    <property type="project" value="TreeGrafter"/>
</dbReference>
<keyword evidence="2" id="KW-0479">Metal-binding</keyword>
<dbReference type="GO" id="GO:0070761">
    <property type="term" value="C:pre-snoRNP complex"/>
    <property type="evidence" value="ECO:0007669"/>
    <property type="project" value="TreeGrafter"/>
</dbReference>
<dbReference type="InterPro" id="IPR007529">
    <property type="entry name" value="Znf_HIT"/>
</dbReference>
<dbReference type="PROSITE" id="PS51083">
    <property type="entry name" value="ZF_HIT"/>
    <property type="match status" value="1"/>
</dbReference>
<dbReference type="OrthoDB" id="272357at2759"/>
<evidence type="ECO:0000256" key="3">
    <source>
        <dbReference type="ARBA" id="ARBA00022771"/>
    </source>
</evidence>
<name>A0A8J2T676_ZYGB2</name>
<gene>
    <name evidence="10" type="ORF">BN860_11210g</name>
</gene>
<dbReference type="CDD" id="cd23023">
    <property type="entry name" value="zf-HIT_BCD1"/>
    <property type="match status" value="1"/>
</dbReference>
<dbReference type="GO" id="GO:0008270">
    <property type="term" value="F:zinc ion binding"/>
    <property type="evidence" value="ECO:0007669"/>
    <property type="project" value="UniProtKB-UniRule"/>
</dbReference>
<dbReference type="Pfam" id="PF04438">
    <property type="entry name" value="zf-HIT"/>
    <property type="match status" value="1"/>
</dbReference>
<evidence type="ECO:0000256" key="6">
    <source>
        <dbReference type="ARBA" id="ARBA00049654"/>
    </source>
</evidence>
<sequence length="351" mass="40386">MESFCEVCHEVQFKYKCPRCFKKTCSLPCSQKHKTQDACSGIAHDPTTYIASEALKEADDEKHESNLLVQRDYQFLNKLKRSLEVDMRDGRLINKKVLQPYGSYAKRQHYDQECQRVIRRGVNCILLPKGMQRSLMNKSKWDKPLDLFVWSIEWVLCPKKKKDKTTEEPFKHVSHRIKETDSLLEGMGKIICEKCYEFYNLAEEGEPLPETKAERTQRLIDSGLKFYTKWFPYNVVRIMDSKKLIELDARHKSIAELFKNRTVIEFPTIFVAEYDEELPEAFTVVADDSTHSQRTANSNDSSNESQNNSDSDENSEPIEESSKPLTSSTAAESDGDSDGYDPGVTLDFLAG</sequence>
<evidence type="ECO:0000256" key="7">
    <source>
        <dbReference type="PROSITE-ProRule" id="PRU00453"/>
    </source>
</evidence>